<keyword evidence="1" id="KW-1133">Transmembrane helix</keyword>
<gene>
    <name evidence="3" type="ORF">PGLA2088_LOCUS7134</name>
</gene>
<evidence type="ECO:0000256" key="2">
    <source>
        <dbReference type="SAM" id="SignalP"/>
    </source>
</evidence>
<feature type="transmembrane region" description="Helical" evidence="1">
    <location>
        <begin position="88"/>
        <end position="106"/>
    </location>
</feature>
<dbReference type="AlphaFoldDB" id="A0A813IG91"/>
<accession>A0A813IG91</accession>
<reference evidence="3" key="1">
    <citation type="submission" date="2021-02" db="EMBL/GenBank/DDBJ databases">
        <authorList>
            <person name="Dougan E. K."/>
            <person name="Rhodes N."/>
            <person name="Thang M."/>
            <person name="Chan C."/>
        </authorList>
    </citation>
    <scope>NUCLEOTIDE SEQUENCE</scope>
</reference>
<dbReference type="Proteomes" id="UP000626109">
    <property type="component" value="Unassembled WGS sequence"/>
</dbReference>
<dbReference type="EMBL" id="CAJNNW010007246">
    <property type="protein sequence ID" value="CAE8649103.1"/>
    <property type="molecule type" value="Genomic_DNA"/>
</dbReference>
<evidence type="ECO:0000256" key="1">
    <source>
        <dbReference type="SAM" id="Phobius"/>
    </source>
</evidence>
<organism evidence="3 4">
    <name type="scientific">Polarella glacialis</name>
    <name type="common">Dinoflagellate</name>
    <dbReference type="NCBI Taxonomy" id="89957"/>
    <lineage>
        <taxon>Eukaryota</taxon>
        <taxon>Sar</taxon>
        <taxon>Alveolata</taxon>
        <taxon>Dinophyceae</taxon>
        <taxon>Suessiales</taxon>
        <taxon>Suessiaceae</taxon>
        <taxon>Polarella</taxon>
    </lineage>
</organism>
<keyword evidence="1" id="KW-0472">Membrane</keyword>
<evidence type="ECO:0000313" key="3">
    <source>
        <dbReference type="EMBL" id="CAE8649103.1"/>
    </source>
</evidence>
<sequence length="107" mass="12271">MRFIQMWIYRSLFLSLAAELCFSQLSGQLNYLGTNLKGVYPGRFELIEKSLARNFPFIDKDGSGCVSVLEAQEVIFGKWLLGWNITDISHLYIVLLLVLLLFAFVFV</sequence>
<comment type="caution">
    <text evidence="3">The sequence shown here is derived from an EMBL/GenBank/DDBJ whole genome shotgun (WGS) entry which is preliminary data.</text>
</comment>
<feature type="chain" id="PRO_5032705820" description="EF-hand domain-containing protein" evidence="2">
    <location>
        <begin position="24"/>
        <end position="107"/>
    </location>
</feature>
<name>A0A813IG91_POLGL</name>
<evidence type="ECO:0000313" key="4">
    <source>
        <dbReference type="Proteomes" id="UP000626109"/>
    </source>
</evidence>
<keyword evidence="2" id="KW-0732">Signal</keyword>
<feature type="signal peptide" evidence="2">
    <location>
        <begin position="1"/>
        <end position="23"/>
    </location>
</feature>
<proteinExistence type="predicted"/>
<evidence type="ECO:0008006" key="5">
    <source>
        <dbReference type="Google" id="ProtNLM"/>
    </source>
</evidence>
<protein>
    <recommendedName>
        <fullName evidence="5">EF-hand domain-containing protein</fullName>
    </recommendedName>
</protein>
<keyword evidence="1" id="KW-0812">Transmembrane</keyword>